<evidence type="ECO:0000313" key="1">
    <source>
        <dbReference type="EMBL" id="SCU94978.1"/>
    </source>
</evidence>
<proteinExistence type="predicted"/>
<keyword evidence="2" id="KW-1185">Reference proteome</keyword>
<name>A0A1G4JVC3_9SACH</name>
<organism evidence="1 2">
    <name type="scientific">Lachancea mirantina</name>
    <dbReference type="NCBI Taxonomy" id="1230905"/>
    <lineage>
        <taxon>Eukaryota</taxon>
        <taxon>Fungi</taxon>
        <taxon>Dikarya</taxon>
        <taxon>Ascomycota</taxon>
        <taxon>Saccharomycotina</taxon>
        <taxon>Saccharomycetes</taxon>
        <taxon>Saccharomycetales</taxon>
        <taxon>Saccharomycetaceae</taxon>
        <taxon>Lachancea</taxon>
    </lineage>
</organism>
<sequence length="235" mass="26211">MSSAGPTGMILHQGFPKIEKLKDSNSYTVVIIAKHRLRPAFVRVAKLALEACKNCALLLREAMSSYPVSTFFYHGKKNRSRGFEGLQFSLCGGRGVRGSTKHCEKYLSNGLYGRQTVACAPVCTIPNVSGNPAIVFLSESGFLLIFATLVQTCFLCKICHSGIELRYVLPCLNLGFWPIISLRGNIFFAKNIFFSVTCRFSHFSYHFFSHSNQLFLHQSLVSFRTFTGLSYSCQG</sequence>
<accession>A0A1G4JVC3</accession>
<dbReference type="Proteomes" id="UP000191024">
    <property type="component" value="Chromosome F"/>
</dbReference>
<protein>
    <submittedName>
        <fullName evidence="1">LAMI_0F00430g1_1</fullName>
    </submittedName>
</protein>
<dbReference type="AlphaFoldDB" id="A0A1G4JVC3"/>
<dbReference type="EMBL" id="LT598467">
    <property type="protein sequence ID" value="SCU94978.1"/>
    <property type="molecule type" value="Genomic_DNA"/>
</dbReference>
<reference evidence="2" key="1">
    <citation type="submission" date="2016-03" db="EMBL/GenBank/DDBJ databases">
        <authorList>
            <person name="Devillers H."/>
        </authorList>
    </citation>
    <scope>NUCLEOTIDE SEQUENCE [LARGE SCALE GENOMIC DNA]</scope>
</reference>
<evidence type="ECO:0000313" key="2">
    <source>
        <dbReference type="Proteomes" id="UP000191024"/>
    </source>
</evidence>
<gene>
    <name evidence="1" type="ORF">LAMI_0F00430G</name>
</gene>